<keyword evidence="5" id="KW-1185">Reference proteome</keyword>
<dbReference type="Pfam" id="PF01656">
    <property type="entry name" value="CbiA"/>
    <property type="match status" value="1"/>
</dbReference>
<gene>
    <name evidence="4" type="ORF">GCM10009811_19340</name>
</gene>
<sequence length="446" mass="46974">MKSRILTALEPEQESSLVARLGGLRDVDLVRRCPDLADLVAASAAGLADVAIVSASLRGLDRDALAQVRADGVQIVGLSVTEHDERRLRQFGIAQIVAADCTTEELDRALRAHVRPAVPADPEAGWAALEAGLDPREAELALTPPADVADDNGEGVNVGSGRIVAIWGPTGSPGRTTIATNLAAELTLQGHTVLLIDADTYAASVGQHLGLLDEAPGIAAAARAAELGTLDLPVLARLAPTVDPGFRVLTGLPSAARWPEVRADSLSHTLTLARSLVDITVIDCGFCLEDDEDLSYDTRAPRRNAATLTALTAADDIIAVGSGDPVGLQRLVRALADLEAAVGTAPTVIVNRVRSSVAGMSPERAIAETLERFASVRVDHIVPDDRAALDRSLLAGRLLHDVAPKSPARNRIRTIANELAKAPVNEALSAPVRFDLRRGFRRWSTA</sequence>
<dbReference type="PANTHER" id="PTHR43384:SF6">
    <property type="entry name" value="SEPTUM SITE-DETERMINING PROTEIN MIND HOMOLOG, CHLOROPLASTIC"/>
    <property type="match status" value="1"/>
</dbReference>
<keyword evidence="1" id="KW-0547">Nucleotide-binding</keyword>
<feature type="domain" description="CobQ/CobB/MinD/ParA nucleotide binding" evidence="3">
    <location>
        <begin position="164"/>
        <end position="386"/>
    </location>
</feature>
<evidence type="ECO:0000313" key="4">
    <source>
        <dbReference type="EMBL" id="GAA1795046.1"/>
    </source>
</evidence>
<dbReference type="Proteomes" id="UP001499938">
    <property type="component" value="Unassembled WGS sequence"/>
</dbReference>
<organism evidence="4 5">
    <name type="scientific">Nostocoides veronense</name>
    <dbReference type="NCBI Taxonomy" id="330836"/>
    <lineage>
        <taxon>Bacteria</taxon>
        <taxon>Bacillati</taxon>
        <taxon>Actinomycetota</taxon>
        <taxon>Actinomycetes</taxon>
        <taxon>Micrococcales</taxon>
        <taxon>Intrasporangiaceae</taxon>
        <taxon>Nostocoides</taxon>
    </lineage>
</organism>
<keyword evidence="2" id="KW-0067">ATP-binding</keyword>
<proteinExistence type="predicted"/>
<dbReference type="InterPro" id="IPR050625">
    <property type="entry name" value="ParA/MinD_ATPase"/>
</dbReference>
<evidence type="ECO:0000256" key="2">
    <source>
        <dbReference type="ARBA" id="ARBA00022840"/>
    </source>
</evidence>
<evidence type="ECO:0000259" key="3">
    <source>
        <dbReference type="Pfam" id="PF01656"/>
    </source>
</evidence>
<dbReference type="EMBL" id="BAAAPO010000032">
    <property type="protein sequence ID" value="GAA1795046.1"/>
    <property type="molecule type" value="Genomic_DNA"/>
</dbReference>
<reference evidence="5" key="1">
    <citation type="journal article" date="2019" name="Int. J. Syst. Evol. Microbiol.">
        <title>The Global Catalogue of Microorganisms (GCM) 10K type strain sequencing project: providing services to taxonomists for standard genome sequencing and annotation.</title>
        <authorList>
            <consortium name="The Broad Institute Genomics Platform"/>
            <consortium name="The Broad Institute Genome Sequencing Center for Infectious Disease"/>
            <person name="Wu L."/>
            <person name="Ma J."/>
        </authorList>
    </citation>
    <scope>NUCLEOTIDE SEQUENCE [LARGE SCALE GENOMIC DNA]</scope>
    <source>
        <strain evidence="5">JCM 15592</strain>
    </source>
</reference>
<dbReference type="InterPro" id="IPR002586">
    <property type="entry name" value="CobQ/CobB/MinD/ParA_Nub-bd_dom"/>
</dbReference>
<evidence type="ECO:0000313" key="5">
    <source>
        <dbReference type="Proteomes" id="UP001499938"/>
    </source>
</evidence>
<evidence type="ECO:0000256" key="1">
    <source>
        <dbReference type="ARBA" id="ARBA00022741"/>
    </source>
</evidence>
<dbReference type="RefSeq" id="WP_344084221.1">
    <property type="nucleotide sequence ID" value="NZ_BAAAPO010000032.1"/>
</dbReference>
<comment type="caution">
    <text evidence="4">The sequence shown here is derived from an EMBL/GenBank/DDBJ whole genome shotgun (WGS) entry which is preliminary data.</text>
</comment>
<dbReference type="PANTHER" id="PTHR43384">
    <property type="entry name" value="SEPTUM SITE-DETERMINING PROTEIN MIND HOMOLOG, CHLOROPLASTIC-RELATED"/>
    <property type="match status" value="1"/>
</dbReference>
<name>A0ABP4XU82_9MICO</name>
<protein>
    <submittedName>
        <fullName evidence="4">P-loop NTPase</fullName>
    </submittedName>
</protein>
<dbReference type="InterPro" id="IPR027417">
    <property type="entry name" value="P-loop_NTPase"/>
</dbReference>
<dbReference type="Gene3D" id="3.40.50.300">
    <property type="entry name" value="P-loop containing nucleotide triphosphate hydrolases"/>
    <property type="match status" value="1"/>
</dbReference>
<dbReference type="SUPFAM" id="SSF52540">
    <property type="entry name" value="P-loop containing nucleoside triphosphate hydrolases"/>
    <property type="match status" value="1"/>
</dbReference>
<accession>A0ABP4XU82</accession>